<sequence>MSSMPVKSEYQPLPTSPMDVKEAPSTKSQHASKKERRQHKHSRGTRGECDGCYCHFECKMQDMKQQQQGQDGLEGQETTTHNDCHRKRLRRAAHFSLASVLVLTLVLFVTFKCRLDQVMFGSHGAADVGSGSGLEKRQSNGSTETGNGTQSSFVKNKLYLIIVFVGLFICLVLAIMLAAWCCRGNLLPRGSTDLPWGPELWRKDEKIILF</sequence>
<keyword evidence="4" id="KW-1185">Reference proteome</keyword>
<protein>
    <submittedName>
        <fullName evidence="3">Uncharacterized protein</fullName>
    </submittedName>
</protein>
<gene>
    <name evidence="3" type="ORF">SCHPADRAFT_1000442</name>
</gene>
<evidence type="ECO:0000313" key="4">
    <source>
        <dbReference type="Proteomes" id="UP000053477"/>
    </source>
</evidence>
<feature type="transmembrane region" description="Helical" evidence="2">
    <location>
        <begin position="92"/>
        <end position="111"/>
    </location>
</feature>
<accession>A0A0H2RBH8</accession>
<feature type="region of interest" description="Disordered" evidence="1">
    <location>
        <begin position="1"/>
        <end position="46"/>
    </location>
</feature>
<evidence type="ECO:0000313" key="3">
    <source>
        <dbReference type="EMBL" id="KLO09184.1"/>
    </source>
</evidence>
<evidence type="ECO:0000256" key="1">
    <source>
        <dbReference type="SAM" id="MobiDB-lite"/>
    </source>
</evidence>
<dbReference type="AlphaFoldDB" id="A0A0H2RBH8"/>
<organism evidence="3 4">
    <name type="scientific">Schizopora paradoxa</name>
    <dbReference type="NCBI Taxonomy" id="27342"/>
    <lineage>
        <taxon>Eukaryota</taxon>
        <taxon>Fungi</taxon>
        <taxon>Dikarya</taxon>
        <taxon>Basidiomycota</taxon>
        <taxon>Agaricomycotina</taxon>
        <taxon>Agaricomycetes</taxon>
        <taxon>Hymenochaetales</taxon>
        <taxon>Schizoporaceae</taxon>
        <taxon>Schizopora</taxon>
    </lineage>
</organism>
<evidence type="ECO:0000256" key="2">
    <source>
        <dbReference type="SAM" id="Phobius"/>
    </source>
</evidence>
<dbReference type="InParanoid" id="A0A0H2RBH8"/>
<feature type="region of interest" description="Disordered" evidence="1">
    <location>
        <begin position="126"/>
        <end position="148"/>
    </location>
</feature>
<feature type="compositionally biased region" description="Polar residues" evidence="1">
    <location>
        <begin position="139"/>
        <end position="148"/>
    </location>
</feature>
<feature type="transmembrane region" description="Helical" evidence="2">
    <location>
        <begin position="158"/>
        <end position="181"/>
    </location>
</feature>
<name>A0A0H2RBH8_9AGAM</name>
<feature type="compositionally biased region" description="Basic residues" evidence="1">
    <location>
        <begin position="30"/>
        <end position="44"/>
    </location>
</feature>
<keyword evidence="2" id="KW-0812">Transmembrane</keyword>
<dbReference type="OrthoDB" id="3267785at2759"/>
<dbReference type="EMBL" id="KQ086064">
    <property type="protein sequence ID" value="KLO09184.1"/>
    <property type="molecule type" value="Genomic_DNA"/>
</dbReference>
<proteinExistence type="predicted"/>
<reference evidence="3 4" key="1">
    <citation type="submission" date="2015-04" db="EMBL/GenBank/DDBJ databases">
        <title>Complete genome sequence of Schizopora paradoxa KUC8140, a cosmopolitan wood degrader in East Asia.</title>
        <authorList>
            <consortium name="DOE Joint Genome Institute"/>
            <person name="Min B."/>
            <person name="Park H."/>
            <person name="Jang Y."/>
            <person name="Kim J.-J."/>
            <person name="Kim K.H."/>
            <person name="Pangilinan J."/>
            <person name="Lipzen A."/>
            <person name="Riley R."/>
            <person name="Grigoriev I.V."/>
            <person name="Spatafora J.W."/>
            <person name="Choi I.-G."/>
        </authorList>
    </citation>
    <scope>NUCLEOTIDE SEQUENCE [LARGE SCALE GENOMIC DNA]</scope>
    <source>
        <strain evidence="3 4">KUC8140</strain>
    </source>
</reference>
<dbReference type="Proteomes" id="UP000053477">
    <property type="component" value="Unassembled WGS sequence"/>
</dbReference>
<keyword evidence="2" id="KW-0472">Membrane</keyword>
<keyword evidence="2" id="KW-1133">Transmembrane helix</keyword>